<reference evidence="3" key="1">
    <citation type="submission" date="2012-12" db="EMBL/GenBank/DDBJ databases">
        <authorList>
            <person name="Hellsten U."/>
            <person name="Grimwood J."/>
            <person name="Chapman J.A."/>
            <person name="Shapiro H."/>
            <person name="Aerts A."/>
            <person name="Otillar R.P."/>
            <person name="Terry A.Y."/>
            <person name="Boore J.L."/>
            <person name="Simakov O."/>
            <person name="Marletaz F."/>
            <person name="Cho S.-J."/>
            <person name="Edsinger-Gonzales E."/>
            <person name="Havlak P."/>
            <person name="Kuo D.-H."/>
            <person name="Larsson T."/>
            <person name="Lv J."/>
            <person name="Arendt D."/>
            <person name="Savage R."/>
            <person name="Osoegawa K."/>
            <person name="de Jong P."/>
            <person name="Lindberg D.R."/>
            <person name="Seaver E.C."/>
            <person name="Weisblat D.A."/>
            <person name="Putnam N.H."/>
            <person name="Grigoriev I.V."/>
            <person name="Rokhsar D.S."/>
        </authorList>
    </citation>
    <scope>NUCLEOTIDE SEQUENCE</scope>
</reference>
<dbReference type="GeneID" id="20207688"/>
<protein>
    <submittedName>
        <fullName evidence="1 2">Uncharacterized protein</fullName>
    </submittedName>
</protein>
<dbReference type="KEGG" id="hro:HELRODRAFT_180361"/>
<reference evidence="1 3" key="2">
    <citation type="journal article" date="2013" name="Nature">
        <title>Insights into bilaterian evolution from three spiralian genomes.</title>
        <authorList>
            <person name="Simakov O."/>
            <person name="Marletaz F."/>
            <person name="Cho S.J."/>
            <person name="Edsinger-Gonzales E."/>
            <person name="Havlak P."/>
            <person name="Hellsten U."/>
            <person name="Kuo D.H."/>
            <person name="Larsson T."/>
            <person name="Lv J."/>
            <person name="Arendt D."/>
            <person name="Savage R."/>
            <person name="Osoegawa K."/>
            <person name="de Jong P."/>
            <person name="Grimwood J."/>
            <person name="Chapman J.A."/>
            <person name="Shapiro H."/>
            <person name="Aerts A."/>
            <person name="Otillar R.P."/>
            <person name="Terry A.Y."/>
            <person name="Boore J.L."/>
            <person name="Grigoriev I.V."/>
            <person name="Lindberg D.R."/>
            <person name="Seaver E.C."/>
            <person name="Weisblat D.A."/>
            <person name="Putnam N.H."/>
            <person name="Rokhsar D.S."/>
        </authorList>
    </citation>
    <scope>NUCLEOTIDE SEQUENCE</scope>
</reference>
<dbReference type="EMBL" id="AMQM01007176">
    <property type="status" value="NOT_ANNOTATED_CDS"/>
    <property type="molecule type" value="Genomic_DNA"/>
</dbReference>
<accession>T1FFT9</accession>
<dbReference type="Proteomes" id="UP000015101">
    <property type="component" value="Unassembled WGS sequence"/>
</dbReference>
<dbReference type="RefSeq" id="XP_009027924.1">
    <property type="nucleotide sequence ID" value="XM_009029676.1"/>
</dbReference>
<gene>
    <name evidence="2" type="primary">20207688</name>
    <name evidence="1" type="ORF">HELRODRAFT_180361</name>
</gene>
<dbReference type="InParanoid" id="T1FFT9"/>
<evidence type="ECO:0000313" key="1">
    <source>
        <dbReference type="EMBL" id="ESN93952.1"/>
    </source>
</evidence>
<keyword evidence="3" id="KW-1185">Reference proteome</keyword>
<name>T1FFT9_HELRO</name>
<reference evidence="2" key="3">
    <citation type="submission" date="2015-06" db="UniProtKB">
        <authorList>
            <consortium name="EnsemblMetazoa"/>
        </authorList>
    </citation>
    <scope>IDENTIFICATION</scope>
</reference>
<proteinExistence type="predicted"/>
<evidence type="ECO:0000313" key="3">
    <source>
        <dbReference type="Proteomes" id="UP000015101"/>
    </source>
</evidence>
<sequence length="150" mass="17056">MEKCTTVYVPVSLKPLKKHPVQSAELEFFLLGLRLGICFLPFNRTTSTPVFTGPVCQSVGFRTTLACFHWAVESDRLSHDQGPVFTGPVSQSVGFRSTLACFHWAVESDRLSHDQHKTTRVRTTLETNCVTLVRVRNYANEHRVSYQIHF</sequence>
<dbReference type="CTD" id="20207688"/>
<dbReference type="AlphaFoldDB" id="T1FFT9"/>
<dbReference type="HOGENOM" id="CLU_1798557_0_0_1"/>
<organism evidence="2 3">
    <name type="scientific">Helobdella robusta</name>
    <name type="common">Californian leech</name>
    <dbReference type="NCBI Taxonomy" id="6412"/>
    <lineage>
        <taxon>Eukaryota</taxon>
        <taxon>Metazoa</taxon>
        <taxon>Spiralia</taxon>
        <taxon>Lophotrochozoa</taxon>
        <taxon>Annelida</taxon>
        <taxon>Clitellata</taxon>
        <taxon>Hirudinea</taxon>
        <taxon>Rhynchobdellida</taxon>
        <taxon>Glossiphoniidae</taxon>
        <taxon>Helobdella</taxon>
    </lineage>
</organism>
<dbReference type="EMBL" id="KB097579">
    <property type="protein sequence ID" value="ESN93952.1"/>
    <property type="molecule type" value="Genomic_DNA"/>
</dbReference>
<evidence type="ECO:0000313" key="2">
    <source>
        <dbReference type="EnsemblMetazoa" id="HelroP180361"/>
    </source>
</evidence>
<dbReference type="EnsemblMetazoa" id="HelroT180361">
    <property type="protein sequence ID" value="HelroP180361"/>
    <property type="gene ID" value="HelroG180361"/>
</dbReference>